<dbReference type="Proteomes" id="UP000283522">
    <property type="component" value="Unassembled WGS sequence"/>
</dbReference>
<dbReference type="RefSeq" id="WP_119476429.1">
    <property type="nucleotide sequence ID" value="NZ_QXML01000002.1"/>
</dbReference>
<gene>
    <name evidence="3" type="ORF">D0X99_04240</name>
</gene>
<evidence type="ECO:0000313" key="4">
    <source>
        <dbReference type="Proteomes" id="UP000283522"/>
    </source>
</evidence>
<feature type="transmembrane region" description="Helical" evidence="1">
    <location>
        <begin position="74"/>
        <end position="94"/>
    </location>
</feature>
<feature type="signal peptide" evidence="2">
    <location>
        <begin position="1"/>
        <end position="20"/>
    </location>
</feature>
<evidence type="ECO:0000313" key="3">
    <source>
        <dbReference type="EMBL" id="RIW16991.1"/>
    </source>
</evidence>
<dbReference type="EMBL" id="QXML01000002">
    <property type="protein sequence ID" value="RIW16991.1"/>
    <property type="molecule type" value="Genomic_DNA"/>
</dbReference>
<keyword evidence="2" id="KW-0732">Signal</keyword>
<accession>A0A418PTU9</accession>
<protein>
    <submittedName>
        <fullName evidence="3">Uncharacterized protein</fullName>
    </submittedName>
</protein>
<organism evidence="3 4">
    <name type="scientific">Algoriphagus lacus</name>
    <dbReference type="NCBI Taxonomy" id="2056311"/>
    <lineage>
        <taxon>Bacteria</taxon>
        <taxon>Pseudomonadati</taxon>
        <taxon>Bacteroidota</taxon>
        <taxon>Cytophagia</taxon>
        <taxon>Cytophagales</taxon>
        <taxon>Cyclobacteriaceae</taxon>
        <taxon>Algoriphagus</taxon>
    </lineage>
</organism>
<comment type="caution">
    <text evidence="3">The sequence shown here is derived from an EMBL/GenBank/DDBJ whole genome shotgun (WGS) entry which is preliminary data.</text>
</comment>
<evidence type="ECO:0000256" key="2">
    <source>
        <dbReference type="SAM" id="SignalP"/>
    </source>
</evidence>
<keyword evidence="1" id="KW-1133">Transmembrane helix</keyword>
<keyword evidence="4" id="KW-1185">Reference proteome</keyword>
<name>A0A418PTU9_9BACT</name>
<keyword evidence="1" id="KW-0812">Transmembrane</keyword>
<sequence length="138" mass="14399">MKKALILVSVITCLTLQAFGQVSESVVTKSELMEKSKRQKKTGFILLGGGLATAIGGGMLAFSSNPDSSSEDLGAGLFFLGVGSMVGGLVMWVISSSNQDRAEELTLGITPIDLPKETYVGPPGIPSLTLTIPLKGRK</sequence>
<proteinExistence type="predicted"/>
<evidence type="ECO:0000256" key="1">
    <source>
        <dbReference type="SAM" id="Phobius"/>
    </source>
</evidence>
<feature type="transmembrane region" description="Helical" evidence="1">
    <location>
        <begin position="44"/>
        <end position="62"/>
    </location>
</feature>
<dbReference type="AlphaFoldDB" id="A0A418PTU9"/>
<reference evidence="3 4" key="1">
    <citation type="submission" date="2018-09" db="EMBL/GenBank/DDBJ databases">
        <authorList>
            <person name="Wang X."/>
            <person name="Du Z."/>
        </authorList>
    </citation>
    <scope>NUCLEOTIDE SEQUENCE [LARGE SCALE GENOMIC DNA]</scope>
    <source>
        <strain evidence="3 4">N3</strain>
    </source>
</reference>
<feature type="chain" id="PRO_5019331838" evidence="2">
    <location>
        <begin position="21"/>
        <end position="138"/>
    </location>
</feature>
<keyword evidence="1" id="KW-0472">Membrane</keyword>